<organism evidence="8 9">
    <name type="scientific">Nitrospira moscoviensis</name>
    <dbReference type="NCBI Taxonomy" id="42253"/>
    <lineage>
        <taxon>Bacteria</taxon>
        <taxon>Pseudomonadati</taxon>
        <taxon>Nitrospirota</taxon>
        <taxon>Nitrospiria</taxon>
        <taxon>Nitrospirales</taxon>
        <taxon>Nitrospiraceae</taxon>
        <taxon>Nitrospira</taxon>
    </lineage>
</organism>
<dbReference type="RefSeq" id="WP_053380846.1">
    <property type="nucleotide sequence ID" value="NZ_CP011801.1"/>
</dbReference>
<dbReference type="InterPro" id="IPR006638">
    <property type="entry name" value="Elp3/MiaA/NifB-like_rSAM"/>
</dbReference>
<keyword evidence="5" id="KW-0411">Iron-sulfur</keyword>
<dbReference type="PROSITE" id="PS51918">
    <property type="entry name" value="RADICAL_SAM"/>
    <property type="match status" value="1"/>
</dbReference>
<dbReference type="OrthoDB" id="9801424at2"/>
<keyword evidence="3" id="KW-0479">Metal-binding</keyword>
<dbReference type="CDD" id="cd01335">
    <property type="entry name" value="Radical_SAM"/>
    <property type="match status" value="1"/>
</dbReference>
<dbReference type="Proteomes" id="UP000069205">
    <property type="component" value="Chromosome"/>
</dbReference>
<evidence type="ECO:0000256" key="5">
    <source>
        <dbReference type="ARBA" id="ARBA00023014"/>
    </source>
</evidence>
<evidence type="ECO:0000259" key="7">
    <source>
        <dbReference type="PROSITE" id="PS51918"/>
    </source>
</evidence>
<dbReference type="InterPro" id="IPR006158">
    <property type="entry name" value="Cobalamin-bd"/>
</dbReference>
<dbReference type="InterPro" id="IPR034466">
    <property type="entry name" value="Methyltransferase_Class_B"/>
</dbReference>
<evidence type="ECO:0000256" key="4">
    <source>
        <dbReference type="ARBA" id="ARBA00023004"/>
    </source>
</evidence>
<comment type="cofactor">
    <cofactor evidence="1">
        <name>[4Fe-4S] cluster</name>
        <dbReference type="ChEBI" id="CHEBI:49883"/>
    </cofactor>
</comment>
<dbReference type="SUPFAM" id="SSF102114">
    <property type="entry name" value="Radical SAM enzymes"/>
    <property type="match status" value="1"/>
</dbReference>
<feature type="domain" description="B12-binding" evidence="6">
    <location>
        <begin position="4"/>
        <end position="158"/>
    </location>
</feature>
<sequence length="501" mass="56301">MVKRICLVIPPSLFLLDERVFMTLGILKVAAVLEQAGFYVELLDLSGVENFEEVVEDHARSGSVSCYGLTATTPQMPAATKILRTLRQYAPSARAMLGGPHATLVHAAFRHEQKRGVQGRGTLAFQQLREMFDVLVLGDGESAVLRAVKEHPEPVIDADDPRSELFLTDHTLTELPFPARHLVDVESYHYTIDGERALSLIAQLGCPFGCGFCGGRMSPFLRRIRMRTSENIVKEILSLYETYGVKGFMLYDDELNVSPKLVELMNLIAKTQVDLGVEFRLRGFIKAELFTDEQADAMYRAGFRWILIGFESGHERILTNIQKKASLADNTRAMEIAKRHGLKVKALMSLGHPGESEGTIRATRDWLVSVKPDDFDATVITTYPGTPYFDEAVETKPGIWTYTYPRTGDRLHSVEVDYREVAEYYKGVPGEYTSYVYTDHLSSQELVRLRDWLENDVRATLEIPFNAGAPALRYEHSMGQGHIPPRILRSSDHALDRGRSA</sequence>
<dbReference type="GO" id="GO:0051539">
    <property type="term" value="F:4 iron, 4 sulfur cluster binding"/>
    <property type="evidence" value="ECO:0007669"/>
    <property type="project" value="UniProtKB-KW"/>
</dbReference>
<evidence type="ECO:0000313" key="9">
    <source>
        <dbReference type="Proteomes" id="UP000069205"/>
    </source>
</evidence>
<dbReference type="SMART" id="SM00729">
    <property type="entry name" value="Elp3"/>
    <property type="match status" value="1"/>
</dbReference>
<keyword evidence="4" id="KW-0408">Iron</keyword>
<dbReference type="PATRIC" id="fig|42253.5.peg.3467"/>
<accession>A0A0K2GG38</accession>
<dbReference type="InterPro" id="IPR051198">
    <property type="entry name" value="BchE-like"/>
</dbReference>
<dbReference type="SFLD" id="SFLDG01082">
    <property type="entry name" value="B12-binding_domain_containing"/>
    <property type="match status" value="1"/>
</dbReference>
<dbReference type="PROSITE" id="PS51332">
    <property type="entry name" value="B12_BINDING"/>
    <property type="match status" value="1"/>
</dbReference>
<dbReference type="PANTHER" id="PTHR43409">
    <property type="entry name" value="ANAEROBIC MAGNESIUM-PROTOPORPHYRIN IX MONOMETHYL ESTER CYCLASE-RELATED"/>
    <property type="match status" value="1"/>
</dbReference>
<dbReference type="Pfam" id="PF04055">
    <property type="entry name" value="Radical_SAM"/>
    <property type="match status" value="1"/>
</dbReference>
<feature type="domain" description="Radical SAM core" evidence="7">
    <location>
        <begin position="192"/>
        <end position="431"/>
    </location>
</feature>
<proteinExistence type="predicted"/>
<dbReference type="Pfam" id="PF02310">
    <property type="entry name" value="B12-binding"/>
    <property type="match status" value="1"/>
</dbReference>
<evidence type="ECO:0000259" key="6">
    <source>
        <dbReference type="PROSITE" id="PS51332"/>
    </source>
</evidence>
<dbReference type="Gene3D" id="3.40.50.280">
    <property type="entry name" value="Cobalamin-binding domain"/>
    <property type="match status" value="1"/>
</dbReference>
<dbReference type="GO" id="GO:0003824">
    <property type="term" value="F:catalytic activity"/>
    <property type="evidence" value="ECO:0007669"/>
    <property type="project" value="InterPro"/>
</dbReference>
<protein>
    <submittedName>
        <fullName evidence="8">Uncharacterized protein</fullName>
    </submittedName>
</protein>
<evidence type="ECO:0000313" key="8">
    <source>
        <dbReference type="EMBL" id="ALA59908.1"/>
    </source>
</evidence>
<dbReference type="AlphaFoldDB" id="A0A0K2GG38"/>
<dbReference type="STRING" id="42253.NITMOv2_3516"/>
<dbReference type="InterPro" id="IPR058240">
    <property type="entry name" value="rSAM_sf"/>
</dbReference>
<dbReference type="SFLD" id="SFLDG01123">
    <property type="entry name" value="methyltransferase_(Class_B)"/>
    <property type="match status" value="1"/>
</dbReference>
<reference evidence="8 9" key="1">
    <citation type="journal article" date="2015" name="Proc. Natl. Acad. Sci. U.S.A.">
        <title>Expanded metabolic versatility of ubiquitous nitrite-oxidizing bacteria from the genus Nitrospira.</title>
        <authorList>
            <person name="Koch H."/>
            <person name="Lucker S."/>
            <person name="Albertsen M."/>
            <person name="Kitzinger K."/>
            <person name="Herbold C."/>
            <person name="Spieck E."/>
            <person name="Nielsen P.H."/>
            <person name="Wagner M."/>
            <person name="Daims H."/>
        </authorList>
    </citation>
    <scope>NUCLEOTIDE SEQUENCE [LARGE SCALE GENOMIC DNA]</scope>
    <source>
        <strain evidence="8 9">NSP M-1</strain>
    </source>
</reference>
<gene>
    <name evidence="8" type="ORF">NITMOv2_3516</name>
</gene>
<dbReference type="GO" id="GO:0046872">
    <property type="term" value="F:metal ion binding"/>
    <property type="evidence" value="ECO:0007669"/>
    <property type="project" value="UniProtKB-KW"/>
</dbReference>
<keyword evidence="9" id="KW-1185">Reference proteome</keyword>
<dbReference type="InterPro" id="IPR023404">
    <property type="entry name" value="rSAM_horseshoe"/>
</dbReference>
<dbReference type="EMBL" id="CP011801">
    <property type="protein sequence ID" value="ALA59908.1"/>
    <property type="molecule type" value="Genomic_DNA"/>
</dbReference>
<name>A0A0K2GG38_NITMO</name>
<dbReference type="Gene3D" id="3.80.30.20">
    <property type="entry name" value="tm_1862 like domain"/>
    <property type="match status" value="1"/>
</dbReference>
<dbReference type="SFLD" id="SFLDS00029">
    <property type="entry name" value="Radical_SAM"/>
    <property type="match status" value="1"/>
</dbReference>
<dbReference type="KEGG" id="nmv:NITMOv2_3516"/>
<evidence type="ECO:0000256" key="2">
    <source>
        <dbReference type="ARBA" id="ARBA00022691"/>
    </source>
</evidence>
<evidence type="ECO:0000256" key="3">
    <source>
        <dbReference type="ARBA" id="ARBA00022723"/>
    </source>
</evidence>
<dbReference type="InterPro" id="IPR007197">
    <property type="entry name" value="rSAM"/>
</dbReference>
<keyword evidence="2" id="KW-0949">S-adenosyl-L-methionine</keyword>
<evidence type="ECO:0000256" key="1">
    <source>
        <dbReference type="ARBA" id="ARBA00001966"/>
    </source>
</evidence>
<dbReference type="GO" id="GO:0031419">
    <property type="term" value="F:cobalamin binding"/>
    <property type="evidence" value="ECO:0007669"/>
    <property type="project" value="InterPro"/>
</dbReference>